<keyword evidence="1" id="KW-0175">Coiled coil</keyword>
<reference evidence="3" key="1">
    <citation type="journal article" date="2008" name="PLoS ONE">
        <title>Survival in nuclear waste, extreme resistance, and potential applications gleaned from the genome sequence of Kineococcus radiotolerans SRS30216.</title>
        <authorList>
            <person name="Bagwell C.E."/>
            <person name="Bhat S."/>
            <person name="Hawkins G.M."/>
            <person name="Smith B.W."/>
            <person name="Biswas T."/>
            <person name="Hoover T.R."/>
            <person name="Saunders E."/>
            <person name="Han C.S."/>
            <person name="Tsodikov O.V."/>
            <person name="Shimkets L.J."/>
        </authorList>
    </citation>
    <scope>NUCLEOTIDE SEQUENCE [LARGE SCALE GENOMIC DNA]</scope>
    <source>
        <strain evidence="3">ATCC BAA-149 / DSM 14245 / SRS30216</strain>
    </source>
</reference>
<accession>A6WH54</accession>
<dbReference type="Proteomes" id="UP000001116">
    <property type="component" value="Plasmid pKRAD01"/>
</dbReference>
<evidence type="ECO:0000313" key="2">
    <source>
        <dbReference type="EMBL" id="ABS06143.1"/>
    </source>
</evidence>
<name>A6WH54_KINRD</name>
<sequence length="278" mass="29461">MASSLVCYGLWCWRTSPRAAPRRTTMNLTTATPAEIDAAWFPLMAATQNAETGLSVARQSIHGTEAVIARREAAVAVATAAEAPYRGEWDRRSGWTRTYLAITNGKGHVHASTSCSTCYVTTRFAVLADLSGLDHDAVVNVIGEDACTVCFPGAPVTPRTVFTADELRDRAEQAERAAGLAAKRAKAAEKTITAADGSPLLDDEGRPVKTAVAAQRKLAEVLFDLAWYGEDHPYAVGWSAFAGRAALALAAKQGTDARELLTAAQAKASKKAGKLRAA</sequence>
<organism evidence="2 3">
    <name type="scientific">Kineococcus radiotolerans (strain ATCC BAA-149 / DSM 14245 / SRS30216)</name>
    <dbReference type="NCBI Taxonomy" id="266940"/>
    <lineage>
        <taxon>Bacteria</taxon>
        <taxon>Bacillati</taxon>
        <taxon>Actinomycetota</taxon>
        <taxon>Actinomycetes</taxon>
        <taxon>Kineosporiales</taxon>
        <taxon>Kineosporiaceae</taxon>
        <taxon>Kineococcus</taxon>
    </lineage>
</organism>
<geneLocation type="plasmid" evidence="2 3">
    <name>pKRAD01</name>
</geneLocation>
<keyword evidence="2" id="KW-0614">Plasmid</keyword>
<gene>
    <name evidence="2" type="ordered locus">Krad_4685</name>
</gene>
<keyword evidence="3" id="KW-1185">Reference proteome</keyword>
<feature type="coiled-coil region" evidence="1">
    <location>
        <begin position="164"/>
        <end position="191"/>
    </location>
</feature>
<proteinExistence type="predicted"/>
<dbReference type="HOGENOM" id="CLU_1026268_0_0_11"/>
<dbReference type="EMBL" id="CP000751">
    <property type="protein sequence ID" value="ABS06143.1"/>
    <property type="molecule type" value="Genomic_DNA"/>
</dbReference>
<dbReference type="KEGG" id="kra:Krad_4685"/>
<evidence type="ECO:0000313" key="3">
    <source>
        <dbReference type="Proteomes" id="UP000001116"/>
    </source>
</evidence>
<protein>
    <submittedName>
        <fullName evidence="2">Uncharacterized protein</fullName>
    </submittedName>
</protein>
<evidence type="ECO:0000256" key="1">
    <source>
        <dbReference type="SAM" id="Coils"/>
    </source>
</evidence>
<dbReference type="AlphaFoldDB" id="A6WH54"/>